<evidence type="ECO:0000256" key="2">
    <source>
        <dbReference type="ARBA" id="ARBA00022898"/>
    </source>
</evidence>
<dbReference type="Pfam" id="PF00392">
    <property type="entry name" value="GntR"/>
    <property type="match status" value="1"/>
</dbReference>
<keyword evidence="2" id="KW-0663">Pyridoxal phosphate</keyword>
<dbReference type="InterPro" id="IPR051446">
    <property type="entry name" value="HTH_trans_reg/aminotransferase"/>
</dbReference>
<dbReference type="InterPro" id="IPR036388">
    <property type="entry name" value="WH-like_DNA-bd_sf"/>
</dbReference>
<dbReference type="Pfam" id="PF00155">
    <property type="entry name" value="Aminotran_1_2"/>
    <property type="match status" value="1"/>
</dbReference>
<feature type="region of interest" description="Disordered" evidence="6">
    <location>
        <begin position="461"/>
        <end position="484"/>
    </location>
</feature>
<keyword evidence="4 8" id="KW-0238">DNA-binding</keyword>
<dbReference type="SMART" id="SM00345">
    <property type="entry name" value="HTH_GNTR"/>
    <property type="match status" value="1"/>
</dbReference>
<dbReference type="InterPro" id="IPR000524">
    <property type="entry name" value="Tscrpt_reg_HTH_GntR"/>
</dbReference>
<keyword evidence="9" id="KW-1185">Reference proteome</keyword>
<evidence type="ECO:0000313" key="8">
    <source>
        <dbReference type="EMBL" id="MBM7477239.1"/>
    </source>
</evidence>
<evidence type="ECO:0000256" key="4">
    <source>
        <dbReference type="ARBA" id="ARBA00023125"/>
    </source>
</evidence>
<dbReference type="Gene3D" id="3.40.640.10">
    <property type="entry name" value="Type I PLP-dependent aspartate aminotransferase-like (Major domain)"/>
    <property type="match status" value="1"/>
</dbReference>
<keyword evidence="3" id="KW-0805">Transcription regulation</keyword>
<evidence type="ECO:0000313" key="9">
    <source>
        <dbReference type="Proteomes" id="UP000698059"/>
    </source>
</evidence>
<dbReference type="GO" id="GO:0003677">
    <property type="term" value="F:DNA binding"/>
    <property type="evidence" value="ECO:0007669"/>
    <property type="project" value="UniProtKB-KW"/>
</dbReference>
<sequence>MVGRINGASADEVVSSVRALVDTGALSAGESLPPIRDLAGSLGLNRNTVAAAYAQLAAAGVVESRRRGGTVVLGVPDLVREGLAPSGLVDLSSGNPDPALLPGLAGALDVGYVPSLYGGSPVDPDLARWAGQHLAPDVTGEHRVVLAHGAVDAVERLLAAHLTRGDLVAVEDPCFLSSIGTLRLGGYRGAPVAVDDEGLSVPALRDALGAGARAVVCTPRAHNPTGVSLTPGRAAALRDVLAEHPDVLVVEDDHFSAVSTRPYLRIAPPGAPRWALVRSVSKFLGPDLRLAFVLADTTTAARLETRLSSSTTWVSHVLQRVVAHVLAEPGTDALLDRARATYARRSERLATALGERGLPVPGPGDGLNLWVPLPVPGSARQVVDDLAARGWAVRAGDDFALGAGHPPAVRVTTSTLDARQAIAFAADLAAILRPHDTSGERVRGRNAPARARTAGYVEQRVAEHPASRAGGGRASGLDVPGAGS</sequence>
<comment type="similarity">
    <text evidence="1">In the C-terminal section; belongs to the class-I pyridoxal-phosphate-dependent aminotransferase family.</text>
</comment>
<dbReference type="PANTHER" id="PTHR46577:SF1">
    <property type="entry name" value="HTH-TYPE TRANSCRIPTIONAL REGULATORY PROTEIN GABR"/>
    <property type="match status" value="1"/>
</dbReference>
<keyword evidence="5" id="KW-0804">Transcription</keyword>
<feature type="domain" description="HTH gntR-type" evidence="7">
    <location>
        <begin position="7"/>
        <end position="75"/>
    </location>
</feature>
<protein>
    <submittedName>
        <fullName evidence="8">DNA-binding transcriptional MocR family regulator</fullName>
    </submittedName>
</protein>
<dbReference type="SUPFAM" id="SSF53383">
    <property type="entry name" value="PLP-dependent transferases"/>
    <property type="match status" value="1"/>
</dbReference>
<accession>A0ABS2LBQ3</accession>
<comment type="caution">
    <text evidence="8">The sequence shown here is derived from an EMBL/GenBank/DDBJ whole genome shotgun (WGS) entry which is preliminary data.</text>
</comment>
<evidence type="ECO:0000256" key="6">
    <source>
        <dbReference type="SAM" id="MobiDB-lite"/>
    </source>
</evidence>
<evidence type="ECO:0000256" key="1">
    <source>
        <dbReference type="ARBA" id="ARBA00005384"/>
    </source>
</evidence>
<dbReference type="SUPFAM" id="SSF46785">
    <property type="entry name" value="Winged helix' DNA-binding domain"/>
    <property type="match status" value="1"/>
</dbReference>
<name>A0ABS2LBQ3_9CELL</name>
<dbReference type="InterPro" id="IPR004839">
    <property type="entry name" value="Aminotransferase_I/II_large"/>
</dbReference>
<dbReference type="InterPro" id="IPR036390">
    <property type="entry name" value="WH_DNA-bd_sf"/>
</dbReference>
<proteinExistence type="inferred from homology"/>
<dbReference type="EMBL" id="JAFBBO010000001">
    <property type="protein sequence ID" value="MBM7477239.1"/>
    <property type="molecule type" value="Genomic_DNA"/>
</dbReference>
<evidence type="ECO:0000256" key="3">
    <source>
        <dbReference type="ARBA" id="ARBA00023015"/>
    </source>
</evidence>
<dbReference type="InterPro" id="IPR015421">
    <property type="entry name" value="PyrdxlP-dep_Trfase_major"/>
</dbReference>
<evidence type="ECO:0000256" key="5">
    <source>
        <dbReference type="ARBA" id="ARBA00023163"/>
    </source>
</evidence>
<evidence type="ECO:0000259" key="7">
    <source>
        <dbReference type="PROSITE" id="PS50949"/>
    </source>
</evidence>
<reference evidence="8 9" key="1">
    <citation type="submission" date="2021-01" db="EMBL/GenBank/DDBJ databases">
        <title>Sequencing the genomes of 1000 actinobacteria strains.</title>
        <authorList>
            <person name="Klenk H.-P."/>
        </authorList>
    </citation>
    <scope>NUCLEOTIDE SEQUENCE [LARGE SCALE GENOMIC DNA]</scope>
    <source>
        <strain evidence="8 9">DSM 46000</strain>
    </source>
</reference>
<dbReference type="RefSeq" id="WP_205305558.1">
    <property type="nucleotide sequence ID" value="NZ_BAAAVF010000006.1"/>
</dbReference>
<dbReference type="Proteomes" id="UP000698059">
    <property type="component" value="Unassembled WGS sequence"/>
</dbReference>
<dbReference type="Gene3D" id="1.10.10.10">
    <property type="entry name" value="Winged helix-like DNA-binding domain superfamily/Winged helix DNA-binding domain"/>
    <property type="match status" value="1"/>
</dbReference>
<dbReference type="PANTHER" id="PTHR46577">
    <property type="entry name" value="HTH-TYPE TRANSCRIPTIONAL REGULATORY PROTEIN GABR"/>
    <property type="match status" value="1"/>
</dbReference>
<dbReference type="PROSITE" id="PS50949">
    <property type="entry name" value="HTH_GNTR"/>
    <property type="match status" value="1"/>
</dbReference>
<dbReference type="InterPro" id="IPR015424">
    <property type="entry name" value="PyrdxlP-dep_Trfase"/>
</dbReference>
<dbReference type="CDD" id="cd00609">
    <property type="entry name" value="AAT_like"/>
    <property type="match status" value="1"/>
</dbReference>
<organism evidence="8 9">
    <name type="scientific">Oerskovia jenensis</name>
    <dbReference type="NCBI Taxonomy" id="162169"/>
    <lineage>
        <taxon>Bacteria</taxon>
        <taxon>Bacillati</taxon>
        <taxon>Actinomycetota</taxon>
        <taxon>Actinomycetes</taxon>
        <taxon>Micrococcales</taxon>
        <taxon>Cellulomonadaceae</taxon>
        <taxon>Oerskovia</taxon>
    </lineage>
</organism>
<gene>
    <name evidence="8" type="ORF">JOD49_000159</name>
</gene>